<name>A0A409YSJ2_9AGAR</name>
<dbReference type="Pfam" id="PF00780">
    <property type="entry name" value="CNH"/>
    <property type="match status" value="1"/>
</dbReference>
<dbReference type="Pfam" id="PF10366">
    <property type="entry name" value="Vps39_1"/>
    <property type="match status" value="1"/>
</dbReference>
<dbReference type="InterPro" id="IPR001180">
    <property type="entry name" value="CNH_dom"/>
</dbReference>
<comment type="similarity">
    <text evidence="3">Belongs to the VAM6/VPS39 family.</text>
</comment>
<dbReference type="GO" id="GO:0006914">
    <property type="term" value="P:autophagy"/>
    <property type="evidence" value="ECO:0007669"/>
    <property type="project" value="TreeGrafter"/>
</dbReference>
<feature type="region of interest" description="Disordered" evidence="5">
    <location>
        <begin position="303"/>
        <end position="324"/>
    </location>
</feature>
<gene>
    <name evidence="7" type="ORF">CVT24_004627</name>
</gene>
<dbReference type="FunCoup" id="A0A409YSJ2">
    <property type="interactions" value="747"/>
</dbReference>
<feature type="compositionally biased region" description="Basic and acidic residues" evidence="5">
    <location>
        <begin position="512"/>
        <end position="523"/>
    </location>
</feature>
<accession>A0A409YSJ2</accession>
<dbReference type="Proteomes" id="UP000284842">
    <property type="component" value="Unassembled WGS sequence"/>
</dbReference>
<protein>
    <recommendedName>
        <fullName evidence="6">CNH domain-containing protein</fullName>
    </recommendedName>
</protein>
<dbReference type="GO" id="GO:0034058">
    <property type="term" value="P:endosomal vesicle fusion"/>
    <property type="evidence" value="ECO:0007669"/>
    <property type="project" value="TreeGrafter"/>
</dbReference>
<keyword evidence="8" id="KW-1185">Reference proteome</keyword>
<evidence type="ECO:0000256" key="2">
    <source>
        <dbReference type="ARBA" id="ARBA00023136"/>
    </source>
</evidence>
<feature type="repeat" description="CHCR" evidence="4">
    <location>
        <begin position="755"/>
        <end position="914"/>
    </location>
</feature>
<dbReference type="OrthoDB" id="5325112at2759"/>
<evidence type="ECO:0000256" key="5">
    <source>
        <dbReference type="SAM" id="MobiDB-lite"/>
    </source>
</evidence>
<dbReference type="STRING" id="181874.A0A409YSJ2"/>
<dbReference type="Pfam" id="PF10367">
    <property type="entry name" value="zf-Vps39_C"/>
    <property type="match status" value="1"/>
</dbReference>
<sequence>MAPFTTPEVVLSGLKERFESLTVQGKLYLGSSVGNLHIYNLVESTSEDGSVSEKVELVEVKKGLVKRSIDQIGFIRDVNSLVVLSDMTVTLFPLPSFSPATPLLKAKAAFSFAIYSYVEQQPLSAEELQGSPGFQRSQPIPCRVTMLLVGCRRKAVIYSWRDGEPQEVKEAPLPHSARSIVFLDQDAACFAYSPTEFAMFSIPSMTAAEITTPLPVAGSATAMTSAFTGLTGYMTLGLGAKAKPNVVQISQSEILIGKDVEGVFIGPNGRPTRPATIEWPVPPEEISFIKPYIFSVLPAGSIQTQNTEPTPGSSSGAGSSTQVQTNPTALVQIRSSLSMQITQTIFFPFNASEYSPIQNATIRLLTPSNPSQSRLYLLTTPTDKTAAANDGSSVWSFKMRPWSEQIDELVLNGLYADALELLDIVDNALLSDKDQRRTRIRALNAVAQFRASKFDAAIDTFIELDFNPAKVVALYPESVAGRLSVPRERWIPLYGGPEPEEERAPSSDNASEEGKSSSHEKSATEIFDSIVTSTTGSIGGRLRKGGLGMLIPGGAKDDDTASITARKRPPTDDTSRSIETLVRYLSDRRPKLRAALEAVNITPESQSHFASPLSEASVDELFELPNAPLAALTPEQLLRFAQLVDTALYKSYLVIRPGLLGPLCRITNWCEVSEVEEDLRTRKKYAELRDLYHGKKMHSKALDLLKELSDDETDMEDKLGPTIHYLQKLGPEYLDQIFKYARWVFETDSEMAFQIFTSEDVELPKKAVADYLEGLDPKLCAKYLEYQLQERQEETPAYHDRLAELYLSMTLSSKKKNDEKNRKDSYSKLLAFINTNQHISVERIYGQVAPTDLHEARAILLGRLGRHDQALETYVYRLQDFMKAEEYCKRIYEPGSPTSGVFLNLLRIYLRPTVQSSTDFLPPALELISRHSRRMDTVEALQLLPPLVTTDDIRAFLIEALRAPVFDTRVIRNIGKARNDQLARRLMVLQTKRVKITDSRICPQCHKRLGNSVIAVHAPRGEVTHYQCREPFTRRLHELRGS</sequence>
<comment type="caution">
    <text evidence="7">The sequence shown here is derived from an EMBL/GenBank/DDBJ whole genome shotgun (WGS) entry which is preliminary data.</text>
</comment>
<evidence type="ECO:0000259" key="6">
    <source>
        <dbReference type="PROSITE" id="PS50219"/>
    </source>
</evidence>
<organism evidence="7 8">
    <name type="scientific">Panaeolus cyanescens</name>
    <dbReference type="NCBI Taxonomy" id="181874"/>
    <lineage>
        <taxon>Eukaryota</taxon>
        <taxon>Fungi</taxon>
        <taxon>Dikarya</taxon>
        <taxon>Basidiomycota</taxon>
        <taxon>Agaricomycotina</taxon>
        <taxon>Agaricomycetes</taxon>
        <taxon>Agaricomycetidae</taxon>
        <taxon>Agaricales</taxon>
        <taxon>Agaricineae</taxon>
        <taxon>Galeropsidaceae</taxon>
        <taxon>Panaeolus</taxon>
    </lineage>
</organism>
<dbReference type="AlphaFoldDB" id="A0A409YSJ2"/>
<evidence type="ECO:0000256" key="3">
    <source>
        <dbReference type="ARBA" id="ARBA00038201"/>
    </source>
</evidence>
<feature type="region of interest" description="Disordered" evidence="5">
    <location>
        <begin position="553"/>
        <end position="575"/>
    </location>
</feature>
<comment type="subcellular location">
    <subcellularLocation>
        <location evidence="1">Endomembrane system</location>
        <topology evidence="1">Peripheral membrane protein</topology>
    </subcellularLocation>
</comment>
<evidence type="ECO:0000313" key="8">
    <source>
        <dbReference type="Proteomes" id="UP000284842"/>
    </source>
</evidence>
<evidence type="ECO:0000313" key="7">
    <source>
        <dbReference type="EMBL" id="PPR05963.1"/>
    </source>
</evidence>
<dbReference type="InterPro" id="IPR019453">
    <property type="entry name" value="VPS39/TGFA1_Znf"/>
</dbReference>
<dbReference type="InterPro" id="IPR032914">
    <property type="entry name" value="Vam6/VPS39/TRAP1"/>
</dbReference>
<dbReference type="GO" id="GO:0012505">
    <property type="term" value="C:endomembrane system"/>
    <property type="evidence" value="ECO:0007669"/>
    <property type="project" value="UniProtKB-SubCell"/>
</dbReference>
<dbReference type="GO" id="GO:0000329">
    <property type="term" value="C:fungal-type vacuole membrane"/>
    <property type="evidence" value="ECO:0007669"/>
    <property type="project" value="TreeGrafter"/>
</dbReference>
<reference evidence="7 8" key="1">
    <citation type="journal article" date="2018" name="Evol. Lett.">
        <title>Horizontal gene cluster transfer increased hallucinogenic mushroom diversity.</title>
        <authorList>
            <person name="Reynolds H.T."/>
            <person name="Vijayakumar V."/>
            <person name="Gluck-Thaler E."/>
            <person name="Korotkin H.B."/>
            <person name="Matheny P.B."/>
            <person name="Slot J.C."/>
        </authorList>
    </citation>
    <scope>NUCLEOTIDE SEQUENCE [LARGE SCALE GENOMIC DNA]</scope>
    <source>
        <strain evidence="7 8">2629</strain>
    </source>
</reference>
<dbReference type="PANTHER" id="PTHR12894:SF49">
    <property type="entry name" value="VAM6_VPS39-LIKE PROTEIN"/>
    <property type="match status" value="1"/>
</dbReference>
<keyword evidence="2" id="KW-0472">Membrane</keyword>
<dbReference type="InParanoid" id="A0A409YSJ2"/>
<proteinExistence type="inferred from homology"/>
<dbReference type="PROSITE" id="PS50236">
    <property type="entry name" value="CHCR"/>
    <property type="match status" value="1"/>
</dbReference>
<evidence type="ECO:0000256" key="1">
    <source>
        <dbReference type="ARBA" id="ARBA00004184"/>
    </source>
</evidence>
<dbReference type="InterPro" id="IPR000547">
    <property type="entry name" value="Clathrin_H-chain/VPS_repeat"/>
</dbReference>
<dbReference type="InterPro" id="IPR019452">
    <property type="entry name" value="VPS39/TGF_beta_rcpt-assoc_1"/>
</dbReference>
<feature type="domain" description="CNH" evidence="6">
    <location>
        <begin position="12"/>
        <end position="341"/>
    </location>
</feature>
<dbReference type="PANTHER" id="PTHR12894">
    <property type="entry name" value="CNH DOMAIN CONTAINING"/>
    <property type="match status" value="1"/>
</dbReference>
<dbReference type="PROSITE" id="PS50219">
    <property type="entry name" value="CNH"/>
    <property type="match status" value="1"/>
</dbReference>
<feature type="region of interest" description="Disordered" evidence="5">
    <location>
        <begin position="494"/>
        <end position="526"/>
    </location>
</feature>
<dbReference type="GO" id="GO:0006886">
    <property type="term" value="P:intracellular protein transport"/>
    <property type="evidence" value="ECO:0007669"/>
    <property type="project" value="UniProtKB-UniRule"/>
</dbReference>
<evidence type="ECO:0000256" key="4">
    <source>
        <dbReference type="PROSITE-ProRule" id="PRU01006"/>
    </source>
</evidence>
<dbReference type="EMBL" id="NHTK01000723">
    <property type="protein sequence ID" value="PPR05963.1"/>
    <property type="molecule type" value="Genomic_DNA"/>
</dbReference>